<dbReference type="InterPro" id="IPR011992">
    <property type="entry name" value="EF-hand-dom_pair"/>
</dbReference>
<keyword evidence="2" id="KW-1185">Reference proteome</keyword>
<comment type="caution">
    <text evidence="1">The sequence shown here is derived from an EMBL/GenBank/DDBJ whole genome shotgun (WGS) entry which is preliminary data.</text>
</comment>
<evidence type="ECO:0008006" key="3">
    <source>
        <dbReference type="Google" id="ProtNLM"/>
    </source>
</evidence>
<reference evidence="1" key="1">
    <citation type="submission" date="2019-11" db="EMBL/GenBank/DDBJ databases">
        <authorList>
            <person name="Liu Y."/>
            <person name="Hou J."/>
            <person name="Li T.-Q."/>
            <person name="Guan C.-H."/>
            <person name="Wu X."/>
            <person name="Wu H.-Z."/>
            <person name="Ling F."/>
            <person name="Zhang R."/>
            <person name="Shi X.-G."/>
            <person name="Ren J.-P."/>
            <person name="Chen E.-F."/>
            <person name="Sun J.-M."/>
        </authorList>
    </citation>
    <scope>NUCLEOTIDE SEQUENCE</scope>
    <source>
        <strain evidence="1">Adult_tree_wgs_1</strain>
        <tissue evidence="1">Leaves</tissue>
    </source>
</reference>
<accession>A0A834LDC5</accession>
<evidence type="ECO:0000313" key="2">
    <source>
        <dbReference type="Proteomes" id="UP000626092"/>
    </source>
</evidence>
<dbReference type="Gene3D" id="1.10.238.10">
    <property type="entry name" value="EF-hand"/>
    <property type="match status" value="1"/>
</dbReference>
<organism evidence="1 2">
    <name type="scientific">Rhododendron simsii</name>
    <name type="common">Sims's rhododendron</name>
    <dbReference type="NCBI Taxonomy" id="118357"/>
    <lineage>
        <taxon>Eukaryota</taxon>
        <taxon>Viridiplantae</taxon>
        <taxon>Streptophyta</taxon>
        <taxon>Embryophyta</taxon>
        <taxon>Tracheophyta</taxon>
        <taxon>Spermatophyta</taxon>
        <taxon>Magnoliopsida</taxon>
        <taxon>eudicotyledons</taxon>
        <taxon>Gunneridae</taxon>
        <taxon>Pentapetalae</taxon>
        <taxon>asterids</taxon>
        <taxon>Ericales</taxon>
        <taxon>Ericaceae</taxon>
        <taxon>Ericoideae</taxon>
        <taxon>Rhodoreae</taxon>
        <taxon>Rhododendron</taxon>
    </lineage>
</organism>
<dbReference type="EMBL" id="WJXA01000009">
    <property type="protein sequence ID" value="KAF7131625.1"/>
    <property type="molecule type" value="Genomic_DNA"/>
</dbReference>
<dbReference type="Proteomes" id="UP000626092">
    <property type="component" value="Unassembled WGS sequence"/>
</dbReference>
<dbReference type="AlphaFoldDB" id="A0A834LDC5"/>
<evidence type="ECO:0000313" key="1">
    <source>
        <dbReference type="EMBL" id="KAF7131625.1"/>
    </source>
</evidence>
<name>A0A834LDC5_RHOSS</name>
<gene>
    <name evidence="1" type="ORF">RHSIM_Rhsim09G0015400</name>
</gene>
<dbReference type="OrthoDB" id="8785703at2759"/>
<sequence length="134" mass="15514">MEELIKIANIYYKSSSPAMRDAAHKFFKAIDHDNDRKVCLHESLGFMRDEGHAKLSSRHFFKSLDRNRSGTLDFMGVMTLYYIIQSGRPFCYECDDFIPGMCTQHHPLPLPNFQHPHPHPHPMLLFLINPPTTG</sequence>
<proteinExistence type="predicted"/>
<dbReference type="SUPFAM" id="SSF47473">
    <property type="entry name" value="EF-hand"/>
    <property type="match status" value="1"/>
</dbReference>
<protein>
    <recommendedName>
        <fullName evidence="3">EF-hand domain-containing protein</fullName>
    </recommendedName>
</protein>